<dbReference type="PANTHER" id="PTHR10996">
    <property type="entry name" value="2-HYDROXYACID DEHYDROGENASE-RELATED"/>
    <property type="match status" value="1"/>
</dbReference>
<dbReference type="GO" id="GO:0030267">
    <property type="term" value="F:glyoxylate reductase (NADPH) activity"/>
    <property type="evidence" value="ECO:0007669"/>
    <property type="project" value="TreeGrafter"/>
</dbReference>
<evidence type="ECO:0000313" key="4">
    <source>
        <dbReference type="Proteomes" id="UP000789508"/>
    </source>
</evidence>
<dbReference type="OrthoDB" id="9991913at2759"/>
<reference evidence="3" key="1">
    <citation type="submission" date="2021-06" db="EMBL/GenBank/DDBJ databases">
        <authorList>
            <person name="Kallberg Y."/>
            <person name="Tangrot J."/>
            <person name="Rosling A."/>
        </authorList>
    </citation>
    <scope>NUCLEOTIDE SEQUENCE</scope>
    <source>
        <strain evidence="3">FL130A</strain>
    </source>
</reference>
<accession>A0A9N9EVI7</accession>
<dbReference type="SUPFAM" id="SSF51735">
    <property type="entry name" value="NAD(P)-binding Rossmann-fold domains"/>
    <property type="match status" value="1"/>
</dbReference>
<dbReference type="GO" id="GO:0051287">
    <property type="term" value="F:NAD binding"/>
    <property type="evidence" value="ECO:0007669"/>
    <property type="project" value="InterPro"/>
</dbReference>
<gene>
    <name evidence="3" type="ORF">ALEPTO_LOCUS11270</name>
</gene>
<evidence type="ECO:0000256" key="1">
    <source>
        <dbReference type="ARBA" id="ARBA00023002"/>
    </source>
</evidence>
<dbReference type="GO" id="GO:0005829">
    <property type="term" value="C:cytosol"/>
    <property type="evidence" value="ECO:0007669"/>
    <property type="project" value="TreeGrafter"/>
</dbReference>
<dbReference type="Proteomes" id="UP000789508">
    <property type="component" value="Unassembled WGS sequence"/>
</dbReference>
<dbReference type="InterPro" id="IPR036291">
    <property type="entry name" value="NAD(P)-bd_dom_sf"/>
</dbReference>
<keyword evidence="4" id="KW-1185">Reference proteome</keyword>
<dbReference type="EMBL" id="CAJVPS010017203">
    <property type="protein sequence ID" value="CAG8692833.1"/>
    <property type="molecule type" value="Genomic_DNA"/>
</dbReference>
<evidence type="ECO:0000259" key="2">
    <source>
        <dbReference type="Pfam" id="PF02826"/>
    </source>
</evidence>
<dbReference type="InterPro" id="IPR050223">
    <property type="entry name" value="D-isomer_2-hydroxyacid_DH"/>
</dbReference>
<dbReference type="SUPFAM" id="SSF52283">
    <property type="entry name" value="Formate/glycerate dehydrogenase catalytic domain-like"/>
    <property type="match status" value="1"/>
</dbReference>
<dbReference type="Pfam" id="PF02826">
    <property type="entry name" value="2-Hacid_dh_C"/>
    <property type="match status" value="1"/>
</dbReference>
<dbReference type="InterPro" id="IPR006140">
    <property type="entry name" value="D-isomer_DH_NAD-bd"/>
</dbReference>
<comment type="caution">
    <text evidence="3">The sequence shown here is derived from an EMBL/GenBank/DDBJ whole genome shotgun (WGS) entry which is preliminary data.</text>
</comment>
<name>A0A9N9EVI7_9GLOM</name>
<dbReference type="GO" id="GO:0008465">
    <property type="term" value="F:hydroxypyruvate reductase (NADH) activity"/>
    <property type="evidence" value="ECO:0007669"/>
    <property type="project" value="TreeGrafter"/>
</dbReference>
<organism evidence="3 4">
    <name type="scientific">Ambispora leptoticha</name>
    <dbReference type="NCBI Taxonomy" id="144679"/>
    <lineage>
        <taxon>Eukaryota</taxon>
        <taxon>Fungi</taxon>
        <taxon>Fungi incertae sedis</taxon>
        <taxon>Mucoromycota</taxon>
        <taxon>Glomeromycotina</taxon>
        <taxon>Glomeromycetes</taxon>
        <taxon>Archaeosporales</taxon>
        <taxon>Ambisporaceae</taxon>
        <taxon>Ambispora</taxon>
    </lineage>
</organism>
<evidence type="ECO:0000313" key="3">
    <source>
        <dbReference type="EMBL" id="CAG8692833.1"/>
    </source>
</evidence>
<feature type="domain" description="D-isomer specific 2-hydroxyacid dehydrogenase NAD-binding" evidence="2">
    <location>
        <begin position="121"/>
        <end position="260"/>
    </location>
</feature>
<sequence>MATTSTSNTSRRPKVFVTQALLPEAEQILENAEGVEVELWKDGIIPREELLKKVKGVDGILCTLCNKIDKEVLDAAGPQVKVVSTVTVGYDHVDVEELRKRNIPLGYTPGVLTDAMADLTVMLVLGAARRIREGIFSVLNGKWGLWSPNFLLGTQLTNKTIGIVGLGRIGKATAIRLRPFIGVNGKIIYSGNTDKSYADEIGATRVEFDTLLRESDIICVTCALTSQTKEMFNYDTFKKMKKSVVFVNSARGGLVKQDDL</sequence>
<feature type="non-terminal residue" evidence="3">
    <location>
        <position position="260"/>
    </location>
</feature>
<dbReference type="PANTHER" id="PTHR10996:SF277">
    <property type="entry name" value="GLYOXYLATE REDUCTASE_HYDROXYPYRUVATE REDUCTASE"/>
    <property type="match status" value="1"/>
</dbReference>
<dbReference type="Gene3D" id="3.40.50.720">
    <property type="entry name" value="NAD(P)-binding Rossmann-like Domain"/>
    <property type="match status" value="2"/>
</dbReference>
<protein>
    <submittedName>
        <fullName evidence="3">6576_t:CDS:1</fullName>
    </submittedName>
</protein>
<proteinExistence type="predicted"/>
<keyword evidence="1" id="KW-0560">Oxidoreductase</keyword>
<dbReference type="CDD" id="cd05301">
    <property type="entry name" value="GDH"/>
    <property type="match status" value="1"/>
</dbReference>
<dbReference type="AlphaFoldDB" id="A0A9N9EVI7"/>